<dbReference type="EC" id="3.1.1.96" evidence="3"/>
<accession>A0A6N7LRG3</accession>
<keyword evidence="2 3" id="KW-0378">Hydrolase</keyword>
<keyword evidence="3" id="KW-0963">Cytoplasm</keyword>
<comment type="function">
    <text evidence="3">An aminoacyl-tRNA editing enzyme that deacylates mischarged D-aminoacyl-tRNAs. Also deacylates mischarged glycyl-tRNA(Ala), protecting cells against glycine mischarging by AlaRS. Acts via tRNA-based rather than protein-based catalysis; rejects L-amino acids rather than detecting D-amino acids in the active site. By recycling D-aminoacyl-tRNA to D-amino acids and free tRNA molecules, this enzyme counteracts the toxicity associated with the formation of D-aminoacyl-tRNA entities in vivo and helps enforce protein L-homochirality.</text>
</comment>
<protein>
    <recommendedName>
        <fullName evidence="3">D-aminoacyl-tRNA deacylase</fullName>
        <shortName evidence="3">DTD</shortName>
        <ecNumber evidence="3">3.1.1.96</ecNumber>
    </recommendedName>
    <alternativeName>
        <fullName evidence="3">Gly-tRNA(Ala) deacylase</fullName>
        <ecNumber evidence="3">3.1.1.-</ecNumber>
    </alternativeName>
</protein>
<dbReference type="GO" id="GO:0051500">
    <property type="term" value="F:D-tyrosyl-tRNA(Tyr) deacylase activity"/>
    <property type="evidence" value="ECO:0007669"/>
    <property type="project" value="TreeGrafter"/>
</dbReference>
<dbReference type="GO" id="GO:0019478">
    <property type="term" value="P:D-amino acid catabolic process"/>
    <property type="evidence" value="ECO:0007669"/>
    <property type="project" value="UniProtKB-UniRule"/>
</dbReference>
<comment type="subunit">
    <text evidence="3">Homodimer.</text>
</comment>
<dbReference type="RefSeq" id="WP_328594295.1">
    <property type="nucleotide sequence ID" value="NZ_JBMZXE010000069.1"/>
</dbReference>
<organism evidence="4 5">
    <name type="scientific">Alcanivorax sediminis</name>
    <dbReference type="NCBI Taxonomy" id="2663008"/>
    <lineage>
        <taxon>Bacteria</taxon>
        <taxon>Pseudomonadati</taxon>
        <taxon>Pseudomonadota</taxon>
        <taxon>Gammaproteobacteria</taxon>
        <taxon>Oceanospirillales</taxon>
        <taxon>Alcanivoracaceae</taxon>
        <taxon>Alcanivorax</taxon>
    </lineage>
</organism>
<proteinExistence type="inferred from homology"/>
<feature type="short sequence motif" description="Gly-cisPro motif, important for rejection of L-amino acids" evidence="3">
    <location>
        <begin position="137"/>
        <end position="138"/>
    </location>
</feature>
<comment type="similarity">
    <text evidence="1 3">Belongs to the DTD family.</text>
</comment>
<dbReference type="EMBL" id="WIRE01000001">
    <property type="protein sequence ID" value="MQX52742.1"/>
    <property type="molecule type" value="Genomic_DNA"/>
</dbReference>
<comment type="subcellular location">
    <subcellularLocation>
        <location evidence="3">Cytoplasm</location>
    </subcellularLocation>
</comment>
<dbReference type="GO" id="GO:0005737">
    <property type="term" value="C:cytoplasm"/>
    <property type="evidence" value="ECO:0007669"/>
    <property type="project" value="UniProtKB-SubCell"/>
</dbReference>
<evidence type="ECO:0000256" key="1">
    <source>
        <dbReference type="ARBA" id="ARBA00009673"/>
    </source>
</evidence>
<dbReference type="InterPro" id="IPR023509">
    <property type="entry name" value="DTD-like_sf"/>
</dbReference>
<comment type="caution">
    <text evidence="4">The sequence shown here is derived from an EMBL/GenBank/DDBJ whole genome shotgun (WGS) entry which is preliminary data.</text>
</comment>
<dbReference type="GO" id="GO:0043908">
    <property type="term" value="F:Ser(Gly)-tRNA(Ala) hydrolase activity"/>
    <property type="evidence" value="ECO:0007669"/>
    <property type="project" value="UniProtKB-UniRule"/>
</dbReference>
<dbReference type="FunFam" id="3.50.80.10:FF:000001">
    <property type="entry name" value="D-aminoacyl-tRNA deacylase"/>
    <property type="match status" value="1"/>
</dbReference>
<dbReference type="Proteomes" id="UP000469421">
    <property type="component" value="Unassembled WGS sequence"/>
</dbReference>
<comment type="domain">
    <text evidence="3">A Gly-cisPro motif from one monomer fits into the active site of the other monomer to allow specific chiral rejection of L-amino acids.</text>
</comment>
<dbReference type="PANTHER" id="PTHR10472:SF5">
    <property type="entry name" value="D-AMINOACYL-TRNA DEACYLASE 1"/>
    <property type="match status" value="1"/>
</dbReference>
<evidence type="ECO:0000256" key="3">
    <source>
        <dbReference type="HAMAP-Rule" id="MF_00518"/>
    </source>
</evidence>
<keyword evidence="5" id="KW-1185">Reference proteome</keyword>
<evidence type="ECO:0000256" key="2">
    <source>
        <dbReference type="ARBA" id="ARBA00022801"/>
    </source>
</evidence>
<dbReference type="AlphaFoldDB" id="A0A6N7LRG3"/>
<dbReference type="SUPFAM" id="SSF69500">
    <property type="entry name" value="DTD-like"/>
    <property type="match status" value="1"/>
</dbReference>
<name>A0A6N7LRG3_9GAMM</name>
<dbReference type="CDD" id="cd00563">
    <property type="entry name" value="Dtyr_deacylase"/>
    <property type="match status" value="1"/>
</dbReference>
<dbReference type="HAMAP" id="MF_00518">
    <property type="entry name" value="Deacylase_Dtd"/>
    <property type="match status" value="1"/>
</dbReference>
<dbReference type="Pfam" id="PF02580">
    <property type="entry name" value="Tyr_Deacylase"/>
    <property type="match status" value="1"/>
</dbReference>
<gene>
    <name evidence="3" type="primary">dtd</name>
    <name evidence="4" type="ORF">GFN93_05740</name>
</gene>
<dbReference type="GO" id="GO:0106026">
    <property type="term" value="F:Gly-tRNA(Ala) deacylase activity"/>
    <property type="evidence" value="ECO:0007669"/>
    <property type="project" value="UniProtKB-UniRule"/>
</dbReference>
<comment type="catalytic activity">
    <reaction evidence="3">
        <text>glycyl-tRNA(Ala) + H2O = tRNA(Ala) + glycine + H(+)</text>
        <dbReference type="Rhea" id="RHEA:53744"/>
        <dbReference type="Rhea" id="RHEA-COMP:9657"/>
        <dbReference type="Rhea" id="RHEA-COMP:13640"/>
        <dbReference type="ChEBI" id="CHEBI:15377"/>
        <dbReference type="ChEBI" id="CHEBI:15378"/>
        <dbReference type="ChEBI" id="CHEBI:57305"/>
        <dbReference type="ChEBI" id="CHEBI:78442"/>
        <dbReference type="ChEBI" id="CHEBI:78522"/>
    </reaction>
</comment>
<dbReference type="InterPro" id="IPR003732">
    <property type="entry name" value="Daa-tRNA_deacyls_DTD"/>
</dbReference>
<reference evidence="4 5" key="1">
    <citation type="submission" date="2019-10" db="EMBL/GenBank/DDBJ databases">
        <title>Alcanivorax sp.PA15-N-34 draft genome sequence.</title>
        <authorList>
            <person name="Liao X."/>
            <person name="Shao Z."/>
        </authorList>
    </citation>
    <scope>NUCLEOTIDE SEQUENCE [LARGE SCALE GENOMIC DNA]</scope>
    <source>
        <strain evidence="4 5">PA15-N-34</strain>
    </source>
</reference>
<dbReference type="EC" id="3.1.1.-" evidence="3"/>
<dbReference type="GO" id="GO:0000049">
    <property type="term" value="F:tRNA binding"/>
    <property type="evidence" value="ECO:0007669"/>
    <property type="project" value="UniProtKB-UniRule"/>
</dbReference>
<dbReference type="PANTHER" id="PTHR10472">
    <property type="entry name" value="D-TYROSYL-TRNA TYR DEACYLASE"/>
    <property type="match status" value="1"/>
</dbReference>
<evidence type="ECO:0000313" key="4">
    <source>
        <dbReference type="EMBL" id="MQX52742.1"/>
    </source>
</evidence>
<evidence type="ECO:0000313" key="5">
    <source>
        <dbReference type="Proteomes" id="UP000469421"/>
    </source>
</evidence>
<comment type="catalytic activity">
    <reaction evidence="3">
        <text>a D-aminoacyl-tRNA + H2O = a tRNA + a D-alpha-amino acid + H(+)</text>
        <dbReference type="Rhea" id="RHEA:13953"/>
        <dbReference type="Rhea" id="RHEA-COMP:10123"/>
        <dbReference type="Rhea" id="RHEA-COMP:10124"/>
        <dbReference type="ChEBI" id="CHEBI:15377"/>
        <dbReference type="ChEBI" id="CHEBI:15378"/>
        <dbReference type="ChEBI" id="CHEBI:59871"/>
        <dbReference type="ChEBI" id="CHEBI:78442"/>
        <dbReference type="ChEBI" id="CHEBI:79333"/>
        <dbReference type="EC" id="3.1.1.96"/>
    </reaction>
</comment>
<keyword evidence="3" id="KW-0694">RNA-binding</keyword>
<dbReference type="NCBIfam" id="TIGR00256">
    <property type="entry name" value="D-aminoacyl-tRNA deacylase"/>
    <property type="match status" value="1"/>
</dbReference>
<dbReference type="Gene3D" id="3.50.80.10">
    <property type="entry name" value="D-tyrosyl-tRNA(Tyr) deacylase"/>
    <property type="match status" value="1"/>
</dbReference>
<sequence>MKVLIQRVSEACVRVDGSMVGEIGQGLLLLIGIEAHDDEPLVERMARRIVGYRVFADDADKMNLDVRDVGGALLAVSQFTLAADTRKGRRPSFSGAAEPETGRRLYEYCVECLRSEGVAVATGIFAADMQVSLINDGPVTFLLEL</sequence>
<keyword evidence="3" id="KW-0820">tRNA-binding</keyword>